<dbReference type="Gene3D" id="2.60.40.2700">
    <property type="match status" value="1"/>
</dbReference>
<gene>
    <name evidence="1" type="ORF">A9Z40_08220</name>
</gene>
<sequence>MGSLLTAKSGVWGENMNFSFQWLRDGEPIPYMSEKTYRLQPVDRGRQITVEIHGFARGYLPRTVASAPLYIADQIPGYAITGYRVSGVAADCNSGFESDIIRVTTPQAAQDYVYSSDPNTASFPIKRVTPVYDAPGATRSFIIEGRGCDGSLVHRKRVTASSPEQARSQYWGAFPDSFRAAFIDVTIP</sequence>
<accession>A0ABX2WHI4</accession>
<reference evidence="2" key="1">
    <citation type="submission" date="2016-06" db="EMBL/GenBank/DDBJ databases">
        <title>Genome sequencing of cellulolytic organisms.</title>
        <authorList>
            <person name="Bohra V."/>
            <person name="Dafale N.A."/>
            <person name="Purohit H.J."/>
        </authorList>
    </citation>
    <scope>NUCLEOTIDE SEQUENCE [LARGE SCALE GENOMIC DNA]</scope>
    <source>
        <strain evidence="2">ND21</strain>
    </source>
</reference>
<protein>
    <submittedName>
        <fullName evidence="1">Uncharacterized protein</fullName>
    </submittedName>
</protein>
<name>A0ABX2WHI4_9MICO</name>
<organism evidence="1 2">
    <name type="scientific">Microbacterium arborescens</name>
    <dbReference type="NCBI Taxonomy" id="33883"/>
    <lineage>
        <taxon>Bacteria</taxon>
        <taxon>Bacillati</taxon>
        <taxon>Actinomycetota</taxon>
        <taxon>Actinomycetes</taxon>
        <taxon>Micrococcales</taxon>
        <taxon>Microbacteriaceae</taxon>
        <taxon>Microbacterium</taxon>
    </lineage>
</organism>
<dbReference type="EMBL" id="LZEM01000021">
    <property type="protein sequence ID" value="OAZ39796.1"/>
    <property type="molecule type" value="Genomic_DNA"/>
</dbReference>
<evidence type="ECO:0000313" key="2">
    <source>
        <dbReference type="Proteomes" id="UP000093918"/>
    </source>
</evidence>
<keyword evidence="2" id="KW-1185">Reference proteome</keyword>
<dbReference type="Proteomes" id="UP000093918">
    <property type="component" value="Unassembled WGS sequence"/>
</dbReference>
<proteinExistence type="predicted"/>
<comment type="caution">
    <text evidence="1">The sequence shown here is derived from an EMBL/GenBank/DDBJ whole genome shotgun (WGS) entry which is preliminary data.</text>
</comment>
<evidence type="ECO:0000313" key="1">
    <source>
        <dbReference type="EMBL" id="OAZ39796.1"/>
    </source>
</evidence>